<gene>
    <name evidence="1" type="ORF">JYE49_08765</name>
</gene>
<keyword evidence="2" id="KW-1185">Reference proteome</keyword>
<dbReference type="EMBL" id="CP068393">
    <property type="protein sequence ID" value="QUC65967.1"/>
    <property type="molecule type" value="Genomic_DNA"/>
</dbReference>
<organism evidence="1 2">
    <name type="scientific">Aristaeella hokkaidonensis</name>
    <dbReference type="NCBI Taxonomy" id="3046382"/>
    <lineage>
        <taxon>Bacteria</taxon>
        <taxon>Bacillati</taxon>
        <taxon>Bacillota</taxon>
        <taxon>Clostridia</taxon>
        <taxon>Eubacteriales</taxon>
        <taxon>Aristaeellaceae</taxon>
        <taxon>Aristaeella</taxon>
    </lineage>
</organism>
<evidence type="ECO:0000313" key="2">
    <source>
        <dbReference type="Proteomes" id="UP000682782"/>
    </source>
</evidence>
<proteinExistence type="predicted"/>
<name>A0AC61MUL1_9FIRM</name>
<evidence type="ECO:0000313" key="1">
    <source>
        <dbReference type="EMBL" id="QUC65967.1"/>
    </source>
</evidence>
<dbReference type="Proteomes" id="UP000682782">
    <property type="component" value="Chromosome"/>
</dbReference>
<protein>
    <submittedName>
        <fullName evidence="1">Class B sortase</fullName>
    </submittedName>
</protein>
<accession>A0AC61MUL1</accession>
<sequence length="321" mass="37060">MPYYPERRPDPYAEERKRIEEAAARKKRRRLALAAVFALMIIYSVIRLIAYGVEYYSSRETSQALYELYEEPTEAVAVTPTAAPTAVLVTAAPRQEMTTPEPEPTQSLTLQPVPYPNNQNLQISERFRKLKKKSSYIMGWLSMDQLEEAVGLKDNTYFLTHDINGKKNANGAIFTDSSINLLTRPYTVYLFGHNMKSGNMFGRLRKYKESAYYYKHRIITFDSQYEDGKYAVFAVAEISTEPGDPNYYNLWALDSNRVDEREEAVKQLLARSYHANMLDVQPDEQLLILVTCYNKDTDRLIVAARRLRDGESENNLTLPHY</sequence>
<reference evidence="1" key="1">
    <citation type="submission" date="2021-01" db="EMBL/GenBank/DDBJ databases">
        <title>Complete genome sequence of Clostridiales bacterium R-7.</title>
        <authorList>
            <person name="Mahoney-Kurpe S.C."/>
            <person name="Palevich N."/>
            <person name="Koike S."/>
            <person name="Moon C.D."/>
            <person name="Attwood G.T."/>
        </authorList>
    </citation>
    <scope>NUCLEOTIDE SEQUENCE</scope>
    <source>
        <strain evidence="1">R-7</strain>
    </source>
</reference>